<evidence type="ECO:0000256" key="1">
    <source>
        <dbReference type="SAM" id="MobiDB-lite"/>
    </source>
</evidence>
<organism evidence="2 3">
    <name type="scientific">Bifidobacterium bifidum LMG 13195</name>
    <dbReference type="NCBI Taxonomy" id="1207542"/>
    <lineage>
        <taxon>Bacteria</taxon>
        <taxon>Bacillati</taxon>
        <taxon>Actinomycetota</taxon>
        <taxon>Actinomycetes</taxon>
        <taxon>Bifidobacteriales</taxon>
        <taxon>Bifidobacteriaceae</taxon>
        <taxon>Bifidobacterium</taxon>
    </lineage>
</organism>
<proteinExistence type="predicted"/>
<accession>A0A286TA25</accession>
<feature type="region of interest" description="Disordered" evidence="1">
    <location>
        <begin position="1"/>
        <end position="59"/>
    </location>
</feature>
<sequence length="59" mass="6713">MRRPWQISQNQTSKREREHNQAGNTIGRGDSPDPGPNPTRAIHEPSIPYQVNSLTRTYA</sequence>
<feature type="compositionally biased region" description="Polar residues" evidence="1">
    <location>
        <begin position="49"/>
        <end position="59"/>
    </location>
</feature>
<dbReference type="AlphaFoldDB" id="A0A286TA25"/>
<evidence type="ECO:0000313" key="3">
    <source>
        <dbReference type="Proteomes" id="UP000262177"/>
    </source>
</evidence>
<dbReference type="Proteomes" id="UP000262177">
    <property type="component" value="Chromosome"/>
</dbReference>
<evidence type="ECO:0000313" key="2">
    <source>
        <dbReference type="EMBL" id="BBA47212.1"/>
    </source>
</evidence>
<reference evidence="2 3" key="1">
    <citation type="journal article" date="2017" name="Biosci. Biotechnol. Biochem.">
        <title>Identification and characterization of a sulfoglycosidase from Bifidobacterium bifidum implicated in mucin glycan utilization.</title>
        <authorList>
            <person name="Katoh T."/>
            <person name="Maeshibu T."/>
            <person name="Kikkawa K."/>
            <person name="Gotoh A."/>
            <person name="Tomabechi Y."/>
            <person name="Nakamura M."/>
            <person name="Liao W.-H."/>
            <person name="Yamaguchi M."/>
            <person name="Ashida H."/>
            <person name="Yamamoto K."/>
            <person name="Katayama T."/>
        </authorList>
    </citation>
    <scope>NUCLEOTIDE SEQUENCE [LARGE SCALE GENOMIC DNA]</scope>
    <source>
        <strain evidence="2 3">JCM 7004</strain>
    </source>
</reference>
<feature type="compositionally biased region" description="Polar residues" evidence="1">
    <location>
        <begin position="1"/>
        <end position="12"/>
    </location>
</feature>
<name>A0A286TA25_BIFBI</name>
<protein>
    <submittedName>
        <fullName evidence="2">Uncharacterized protein</fullName>
    </submittedName>
</protein>
<dbReference type="EMBL" id="AP018131">
    <property type="protein sequence ID" value="BBA47212.1"/>
    <property type="molecule type" value="Genomic_DNA"/>
</dbReference>
<gene>
    <name evidence="2" type="ORF">BBJK_00241</name>
</gene>